<evidence type="ECO:0000313" key="8">
    <source>
        <dbReference type="Proteomes" id="UP000807504"/>
    </source>
</evidence>
<dbReference type="GO" id="GO:0005520">
    <property type="term" value="F:insulin-like growth factor binding"/>
    <property type="evidence" value="ECO:0007669"/>
    <property type="project" value="InterPro"/>
</dbReference>
<protein>
    <submittedName>
        <fullName evidence="7">Single insulin-like growth factor-binding</fullName>
    </submittedName>
</protein>
<dbReference type="OMA" id="DECAKQV"/>
<dbReference type="GO" id="GO:0009966">
    <property type="term" value="P:regulation of signal transduction"/>
    <property type="evidence" value="ECO:0007669"/>
    <property type="project" value="TreeGrafter"/>
</dbReference>
<name>A0A8T0FW34_ARGBR</name>
<dbReference type="AlphaFoldDB" id="A0A8T0FW34"/>
<dbReference type="Gene3D" id="4.10.40.20">
    <property type="match status" value="1"/>
</dbReference>
<dbReference type="SMART" id="SM00121">
    <property type="entry name" value="IB"/>
    <property type="match status" value="1"/>
</dbReference>
<dbReference type="InterPro" id="IPR000867">
    <property type="entry name" value="IGFBP-like"/>
</dbReference>
<sequence>MRETLCLLIILGLIASCFTLNCLNCDLQTCRDPGPCPRGKSSDLCNCCPVCLRGVGEQCGGPMSIFGKCLDHLSCVQLSGELDDPTHASNAIGICLALP</sequence>
<dbReference type="InterPro" id="IPR009030">
    <property type="entry name" value="Growth_fac_rcpt_cys_sf"/>
</dbReference>
<comment type="subcellular location">
    <subcellularLocation>
        <location evidence="1">Secreted</location>
    </subcellularLocation>
</comment>
<feature type="chain" id="PRO_5035756394" evidence="5">
    <location>
        <begin position="20"/>
        <end position="99"/>
    </location>
</feature>
<evidence type="ECO:0000256" key="1">
    <source>
        <dbReference type="ARBA" id="ARBA00004613"/>
    </source>
</evidence>
<reference evidence="7" key="2">
    <citation type="submission" date="2020-06" db="EMBL/GenBank/DDBJ databases">
        <authorList>
            <person name="Sheffer M."/>
        </authorList>
    </citation>
    <scope>NUCLEOTIDE SEQUENCE</scope>
</reference>
<evidence type="ECO:0000256" key="4">
    <source>
        <dbReference type="ARBA" id="ARBA00023157"/>
    </source>
</evidence>
<evidence type="ECO:0000313" key="7">
    <source>
        <dbReference type="EMBL" id="KAF8795324.1"/>
    </source>
</evidence>
<evidence type="ECO:0000256" key="3">
    <source>
        <dbReference type="ARBA" id="ARBA00022729"/>
    </source>
</evidence>
<dbReference type="PROSITE" id="PS51257">
    <property type="entry name" value="PROKAR_LIPOPROTEIN"/>
    <property type="match status" value="1"/>
</dbReference>
<dbReference type="InterPro" id="IPR011390">
    <property type="entry name" value="IGFBP_rP_mac25"/>
</dbReference>
<comment type="caution">
    <text evidence="7">The sequence shown here is derived from an EMBL/GenBank/DDBJ whole genome shotgun (WGS) entry which is preliminary data.</text>
</comment>
<dbReference type="PANTHER" id="PTHR14186:SF20">
    <property type="entry name" value="CYSTEINE-RICH MOTOR NEURON 1 PROTEIN-LIKE"/>
    <property type="match status" value="1"/>
</dbReference>
<organism evidence="7 8">
    <name type="scientific">Argiope bruennichi</name>
    <name type="common">Wasp spider</name>
    <name type="synonym">Aranea bruennichi</name>
    <dbReference type="NCBI Taxonomy" id="94029"/>
    <lineage>
        <taxon>Eukaryota</taxon>
        <taxon>Metazoa</taxon>
        <taxon>Ecdysozoa</taxon>
        <taxon>Arthropoda</taxon>
        <taxon>Chelicerata</taxon>
        <taxon>Arachnida</taxon>
        <taxon>Araneae</taxon>
        <taxon>Araneomorphae</taxon>
        <taxon>Entelegynae</taxon>
        <taxon>Araneoidea</taxon>
        <taxon>Araneidae</taxon>
        <taxon>Argiope</taxon>
    </lineage>
</organism>
<gene>
    <name evidence="7" type="ORF">HNY73_003187</name>
</gene>
<dbReference type="SUPFAM" id="SSF57184">
    <property type="entry name" value="Growth factor receptor domain"/>
    <property type="match status" value="1"/>
</dbReference>
<evidence type="ECO:0000256" key="2">
    <source>
        <dbReference type="ARBA" id="ARBA00022525"/>
    </source>
</evidence>
<dbReference type="EMBL" id="JABXBU010000002">
    <property type="protein sequence ID" value="KAF8795324.1"/>
    <property type="molecule type" value="Genomic_DNA"/>
</dbReference>
<dbReference type="PROSITE" id="PS51323">
    <property type="entry name" value="IGFBP_N_2"/>
    <property type="match status" value="1"/>
</dbReference>
<dbReference type="GO" id="GO:0005576">
    <property type="term" value="C:extracellular region"/>
    <property type="evidence" value="ECO:0007669"/>
    <property type="project" value="UniProtKB-SubCell"/>
</dbReference>
<evidence type="ECO:0000259" key="6">
    <source>
        <dbReference type="PROSITE" id="PS51323"/>
    </source>
</evidence>
<keyword evidence="2" id="KW-0964">Secreted</keyword>
<reference evidence="7" key="1">
    <citation type="journal article" date="2020" name="bioRxiv">
        <title>Chromosome-level reference genome of the European wasp spider Argiope bruennichi: a resource for studies on range expansion and evolutionary adaptation.</title>
        <authorList>
            <person name="Sheffer M.M."/>
            <person name="Hoppe A."/>
            <person name="Krehenwinkel H."/>
            <person name="Uhl G."/>
            <person name="Kuss A.W."/>
            <person name="Jensen L."/>
            <person name="Jensen C."/>
            <person name="Gillespie R.G."/>
            <person name="Hoff K.J."/>
            <person name="Prost S."/>
        </authorList>
    </citation>
    <scope>NUCLEOTIDE SEQUENCE</scope>
</reference>
<dbReference type="PANTHER" id="PTHR14186">
    <property type="entry name" value="INSULIN-LIKE GROWTH FACTOR BINDING PROTEIN-RELATED"/>
    <property type="match status" value="1"/>
</dbReference>
<dbReference type="Proteomes" id="UP000807504">
    <property type="component" value="Unassembled WGS sequence"/>
</dbReference>
<evidence type="ECO:0000256" key="5">
    <source>
        <dbReference type="SAM" id="SignalP"/>
    </source>
</evidence>
<feature type="domain" description="IGFBP N-terminal" evidence="6">
    <location>
        <begin position="18"/>
        <end position="98"/>
    </location>
</feature>
<proteinExistence type="predicted"/>
<accession>A0A8T0FW34</accession>
<keyword evidence="3 5" id="KW-0732">Signal</keyword>
<keyword evidence="8" id="KW-1185">Reference proteome</keyword>
<feature type="signal peptide" evidence="5">
    <location>
        <begin position="1"/>
        <end position="19"/>
    </location>
</feature>
<keyword evidence="4" id="KW-1015">Disulfide bond</keyword>
<dbReference type="GO" id="GO:0001558">
    <property type="term" value="P:regulation of cell growth"/>
    <property type="evidence" value="ECO:0007669"/>
    <property type="project" value="InterPro"/>
</dbReference>